<proteinExistence type="predicted"/>
<organism evidence="1 2">
    <name type="scientific">Candidatus Iainarchaeum sp</name>
    <dbReference type="NCBI Taxonomy" id="3101447"/>
    <lineage>
        <taxon>Archaea</taxon>
        <taxon>Candidatus Iainarchaeota</taxon>
        <taxon>Candidatus Iainarchaeia</taxon>
        <taxon>Candidatus Iainarchaeales</taxon>
        <taxon>Candidatus Iainarchaeaceae</taxon>
        <taxon>Candidatus Iainarchaeum</taxon>
    </lineage>
</organism>
<accession>A0A8T3YL32</accession>
<sequence length="55" mass="5358">MAGAKQVKGKASAALPAVLVLMAAQAADPGNPASSIGFLFGPGSIGGGRRHEIRG</sequence>
<protein>
    <submittedName>
        <fullName evidence="1">Uncharacterized protein</fullName>
    </submittedName>
</protein>
<dbReference type="EMBL" id="JACQPB010000006">
    <property type="protein sequence ID" value="MBI4210016.1"/>
    <property type="molecule type" value="Genomic_DNA"/>
</dbReference>
<evidence type="ECO:0000313" key="1">
    <source>
        <dbReference type="EMBL" id="MBI4210016.1"/>
    </source>
</evidence>
<dbReference type="AlphaFoldDB" id="A0A8T3YL32"/>
<reference evidence="1" key="1">
    <citation type="submission" date="2020-07" db="EMBL/GenBank/DDBJ databases">
        <title>Huge and variable diversity of episymbiotic CPR bacteria and DPANN archaea in groundwater ecosystems.</title>
        <authorList>
            <person name="He C.Y."/>
            <person name="Keren R."/>
            <person name="Whittaker M."/>
            <person name="Farag I.F."/>
            <person name="Doudna J."/>
            <person name="Cate J.H.D."/>
            <person name="Banfield J.F."/>
        </authorList>
    </citation>
    <scope>NUCLEOTIDE SEQUENCE</scope>
    <source>
        <strain evidence="1">NC_groundwater_1296_Ag_S-0.2um_52_80</strain>
    </source>
</reference>
<comment type="caution">
    <text evidence="1">The sequence shown here is derived from an EMBL/GenBank/DDBJ whole genome shotgun (WGS) entry which is preliminary data.</text>
</comment>
<evidence type="ECO:0000313" key="2">
    <source>
        <dbReference type="Proteomes" id="UP000732298"/>
    </source>
</evidence>
<dbReference type="Proteomes" id="UP000732298">
    <property type="component" value="Unassembled WGS sequence"/>
</dbReference>
<name>A0A8T3YL32_9ARCH</name>
<gene>
    <name evidence="1" type="ORF">HY544_00725</name>
</gene>